<name>A0A2V2UTV1_TRYCR</name>
<dbReference type="VEuPathDB" id="TriTrypDB:TcCLB.511393.49"/>
<comment type="caution">
    <text evidence="1">The sequence shown here is derived from an EMBL/GenBank/DDBJ whole genome shotgun (WGS) entry which is preliminary data.</text>
</comment>
<dbReference type="VEuPathDB" id="TriTrypDB:C3747_220g69"/>
<dbReference type="AlphaFoldDB" id="A0A2V2UTV1"/>
<dbReference type="EMBL" id="PRFA01000087">
    <property type="protein sequence ID" value="PWU87655.1"/>
    <property type="molecule type" value="Genomic_DNA"/>
</dbReference>
<protein>
    <submittedName>
        <fullName evidence="1">Uncharacterized protein</fullName>
    </submittedName>
</protein>
<dbReference type="VEuPathDB" id="TriTrypDB:TCDM_13764"/>
<organism evidence="1 2">
    <name type="scientific">Trypanosoma cruzi</name>
    <dbReference type="NCBI Taxonomy" id="5693"/>
    <lineage>
        <taxon>Eukaryota</taxon>
        <taxon>Discoba</taxon>
        <taxon>Euglenozoa</taxon>
        <taxon>Kinetoplastea</taxon>
        <taxon>Metakinetoplastina</taxon>
        <taxon>Trypanosomatida</taxon>
        <taxon>Trypanosomatidae</taxon>
        <taxon>Trypanosoma</taxon>
        <taxon>Schizotrypanum</taxon>
    </lineage>
</organism>
<dbReference type="VEuPathDB" id="TriTrypDB:TcCL_NonESM07998"/>
<proteinExistence type="predicted"/>
<dbReference type="VEuPathDB" id="TriTrypDB:C4B63_87g29"/>
<dbReference type="VEuPathDB" id="TriTrypDB:TcBrA4_0000510"/>
<evidence type="ECO:0000313" key="1">
    <source>
        <dbReference type="EMBL" id="PWU87655.1"/>
    </source>
</evidence>
<dbReference type="VEuPathDB" id="TriTrypDB:TcCLB.503565.29"/>
<sequence length="157" mass="17488">MSTQIREIESTLPLGLCGLDQLEWSGQAGAVWECWKLAPCCGHPDLLGVVYCLLHWTCLSPFSMCKLYASSLDDPCSVWPHCFCILCCPVGRWFTRYNLRKKNGTRGNIIGDCCCVFLCLAPCACCQELRSVNASAWRLFPDFTVCGGCVPGCRFLR</sequence>
<dbReference type="VEuPathDB" id="TriTrypDB:BCY84_12805"/>
<dbReference type="Proteomes" id="UP000246121">
    <property type="component" value="Unassembled WGS sequence"/>
</dbReference>
<accession>A0A2V2UTV1</accession>
<gene>
    <name evidence="1" type="ORF">C4B63_87g29</name>
</gene>
<evidence type="ECO:0000313" key="2">
    <source>
        <dbReference type="Proteomes" id="UP000246121"/>
    </source>
</evidence>
<reference evidence="1 2" key="1">
    <citation type="journal article" date="2018" name="Microb. Genom.">
        <title>Expanding an expanded genome: long-read sequencing of Trypanosoma cruzi.</title>
        <authorList>
            <person name="Berna L."/>
            <person name="Rodriguez M."/>
            <person name="Chiribao M.L."/>
            <person name="Parodi-Talice A."/>
            <person name="Pita S."/>
            <person name="Rijo G."/>
            <person name="Alvarez-Valin F."/>
            <person name="Robello C."/>
        </authorList>
    </citation>
    <scope>NUCLEOTIDE SEQUENCE [LARGE SCALE GENOMIC DNA]</scope>
    <source>
        <strain evidence="1 2">Dm28c</strain>
    </source>
</reference>